<evidence type="ECO:0000313" key="3">
    <source>
        <dbReference type="EMBL" id="MCF4120820.1"/>
    </source>
</evidence>
<dbReference type="InterPro" id="IPR012337">
    <property type="entry name" value="RNaseH-like_sf"/>
</dbReference>
<reference evidence="3" key="1">
    <citation type="submission" date="2022-01" db="EMBL/GenBank/DDBJ databases">
        <title>Antribacter sp. nov., isolated from Guizhou of China.</title>
        <authorList>
            <person name="Chengliang C."/>
            <person name="Ya Z."/>
        </authorList>
    </citation>
    <scope>NUCLEOTIDE SEQUENCE</scope>
    <source>
        <strain evidence="3">KLBMP 9083</strain>
    </source>
</reference>
<dbReference type="SMART" id="SM00479">
    <property type="entry name" value="EXOIII"/>
    <property type="match status" value="1"/>
</dbReference>
<evidence type="ECO:0000259" key="2">
    <source>
        <dbReference type="SMART" id="SM00479"/>
    </source>
</evidence>
<proteinExistence type="predicted"/>
<dbReference type="Gene3D" id="3.30.420.10">
    <property type="entry name" value="Ribonuclease H-like superfamily/Ribonuclease H"/>
    <property type="match status" value="1"/>
</dbReference>
<dbReference type="Gene3D" id="4.10.320.10">
    <property type="entry name" value="E3-binding domain"/>
    <property type="match status" value="1"/>
</dbReference>
<name>A0AA41QCB3_9MICO</name>
<evidence type="ECO:0000256" key="1">
    <source>
        <dbReference type="SAM" id="MobiDB-lite"/>
    </source>
</evidence>
<dbReference type="GO" id="GO:0016746">
    <property type="term" value="F:acyltransferase activity"/>
    <property type="evidence" value="ECO:0007669"/>
    <property type="project" value="InterPro"/>
</dbReference>
<organism evidence="3 4">
    <name type="scientific">Antribacter soli</name>
    <dbReference type="NCBI Taxonomy" id="2910976"/>
    <lineage>
        <taxon>Bacteria</taxon>
        <taxon>Bacillati</taxon>
        <taxon>Actinomycetota</taxon>
        <taxon>Actinomycetes</taxon>
        <taxon>Micrococcales</taxon>
        <taxon>Promicromonosporaceae</taxon>
        <taxon>Antribacter</taxon>
    </lineage>
</organism>
<dbReference type="AlphaFoldDB" id="A0AA41QCB3"/>
<dbReference type="CDD" id="cd06127">
    <property type="entry name" value="DEDDh"/>
    <property type="match status" value="1"/>
</dbReference>
<dbReference type="GO" id="GO:0004527">
    <property type="term" value="F:exonuclease activity"/>
    <property type="evidence" value="ECO:0007669"/>
    <property type="project" value="UniProtKB-ARBA"/>
</dbReference>
<evidence type="ECO:0000313" key="4">
    <source>
        <dbReference type="Proteomes" id="UP001165405"/>
    </source>
</evidence>
<dbReference type="Proteomes" id="UP001165405">
    <property type="component" value="Unassembled WGS sequence"/>
</dbReference>
<comment type="caution">
    <text evidence="3">The sequence shown here is derived from an EMBL/GenBank/DDBJ whole genome shotgun (WGS) entry which is preliminary data.</text>
</comment>
<feature type="region of interest" description="Disordered" evidence="1">
    <location>
        <begin position="1"/>
        <end position="20"/>
    </location>
</feature>
<keyword evidence="4" id="KW-1185">Reference proteome</keyword>
<dbReference type="RefSeq" id="WP_236088594.1">
    <property type="nucleotide sequence ID" value="NZ_JAKGSG010000025.1"/>
</dbReference>
<dbReference type="GO" id="GO:0003676">
    <property type="term" value="F:nucleic acid binding"/>
    <property type="evidence" value="ECO:0007669"/>
    <property type="project" value="InterPro"/>
</dbReference>
<protein>
    <recommendedName>
        <fullName evidence="2">Exonuclease domain-containing protein</fullName>
    </recommendedName>
</protein>
<sequence length="411" mass="44164">MAWDQSPGGAPRASAPVRSSPQWFPLASPVPIAVGRPVFATVGLRTTGLSPREHRVREIAVVRLDERGGVVDELSTTLATEGLSPGRPAGPRFHEIAPALRDTLARTALVAHHAPLATHFLRTEFARAGWDVPTLAHVGTFEASLYYLPGMRRRTLVDCCRAAGVPFVDVRSAIGEARATAGLLGAYLDGRFGVPVMDDLVHVPVRAWVVAWPDAPVRPAAPPDAPSAGAGDEVASWPPTARLVRRLSRLDLTALPEARAPHLRSYLEQVVHALETGMITRAGALASGEVAAAHHVTSDEAAAVHRNLVTELARSAIEDDEYSQEERQDLYQVAAILGVPQGVVLGLIRKATPVDFPKLEEEGSQRPAEPRGAGPKQIRAWAAVQGYQIEPHERIPWSVVRAFEEAQAAGR</sequence>
<dbReference type="SUPFAM" id="SSF53098">
    <property type="entry name" value="Ribonuclease H-like"/>
    <property type="match status" value="1"/>
</dbReference>
<dbReference type="InterPro" id="IPR036625">
    <property type="entry name" value="E3-bd_dom_sf"/>
</dbReference>
<gene>
    <name evidence="3" type="ORF">L1785_07495</name>
</gene>
<dbReference type="InterPro" id="IPR036397">
    <property type="entry name" value="RNaseH_sf"/>
</dbReference>
<dbReference type="InterPro" id="IPR013520">
    <property type="entry name" value="Ribonucl_H"/>
</dbReference>
<dbReference type="EMBL" id="JAKGSG010000025">
    <property type="protein sequence ID" value="MCF4120820.1"/>
    <property type="molecule type" value="Genomic_DNA"/>
</dbReference>
<accession>A0AA41QCB3</accession>
<feature type="domain" description="Exonuclease" evidence="2">
    <location>
        <begin position="38"/>
        <end position="193"/>
    </location>
</feature>